<protein>
    <submittedName>
        <fullName evidence="5">Uncharacterized protein</fullName>
    </submittedName>
</protein>
<dbReference type="AlphaFoldDB" id="A0A813LY14"/>
<comment type="caution">
    <text evidence="5">The sequence shown here is derived from an EMBL/GenBank/DDBJ whole genome shotgun (WGS) entry which is preliminary data.</text>
</comment>
<dbReference type="PROSITE" id="PS51143">
    <property type="entry name" value="MT_A70"/>
    <property type="match status" value="1"/>
</dbReference>
<name>A0A813LY14_POLGL</name>
<evidence type="ECO:0000313" key="6">
    <source>
        <dbReference type="Proteomes" id="UP000626109"/>
    </source>
</evidence>
<feature type="compositionally biased region" description="Basic residues" evidence="4">
    <location>
        <begin position="141"/>
        <end position="154"/>
    </location>
</feature>
<dbReference type="PANTHER" id="PTHR13107:SF0">
    <property type="entry name" value="N6-ADENOSINE-METHYLTRANSFERASE NON-CATALYTIC SUBUNIT"/>
    <property type="match status" value="1"/>
</dbReference>
<dbReference type="InterPro" id="IPR007757">
    <property type="entry name" value="MT-A70-like"/>
</dbReference>
<evidence type="ECO:0000256" key="2">
    <source>
        <dbReference type="ARBA" id="ARBA00023242"/>
    </source>
</evidence>
<dbReference type="Pfam" id="PF05063">
    <property type="entry name" value="MT-A70"/>
    <property type="match status" value="1"/>
</dbReference>
<evidence type="ECO:0000313" key="5">
    <source>
        <dbReference type="EMBL" id="CAE8742747.1"/>
    </source>
</evidence>
<comment type="similarity">
    <text evidence="3">Belongs to the MT-A70-like family.</text>
</comment>
<dbReference type="GO" id="GO:0005634">
    <property type="term" value="C:nucleus"/>
    <property type="evidence" value="ECO:0007669"/>
    <property type="project" value="UniProtKB-SubCell"/>
</dbReference>
<keyword evidence="2" id="KW-0539">Nucleus</keyword>
<organism evidence="5 6">
    <name type="scientific">Polarella glacialis</name>
    <name type="common">Dinoflagellate</name>
    <dbReference type="NCBI Taxonomy" id="89957"/>
    <lineage>
        <taxon>Eukaryota</taxon>
        <taxon>Sar</taxon>
        <taxon>Alveolata</taxon>
        <taxon>Dinophyceae</taxon>
        <taxon>Suessiales</taxon>
        <taxon>Suessiaceae</taxon>
        <taxon>Polarella</taxon>
    </lineage>
</organism>
<dbReference type="EMBL" id="CAJNNW010037537">
    <property type="protein sequence ID" value="CAE8742747.1"/>
    <property type="molecule type" value="Genomic_DNA"/>
</dbReference>
<accession>A0A813LY14</accession>
<feature type="compositionally biased region" description="Basic and acidic residues" evidence="4">
    <location>
        <begin position="171"/>
        <end position="185"/>
    </location>
</feature>
<evidence type="ECO:0000256" key="4">
    <source>
        <dbReference type="SAM" id="MobiDB-lite"/>
    </source>
</evidence>
<dbReference type="Proteomes" id="UP000626109">
    <property type="component" value="Unassembled WGS sequence"/>
</dbReference>
<comment type="subcellular location">
    <subcellularLocation>
        <location evidence="1">Nucleus</location>
    </subcellularLocation>
</comment>
<evidence type="ECO:0000256" key="1">
    <source>
        <dbReference type="ARBA" id="ARBA00004123"/>
    </source>
</evidence>
<proteinExistence type="inferred from homology"/>
<feature type="compositionally biased region" description="Gly residues" evidence="4">
    <location>
        <begin position="155"/>
        <end position="165"/>
    </location>
</feature>
<reference evidence="5" key="1">
    <citation type="submission" date="2021-02" db="EMBL/GenBank/DDBJ databases">
        <authorList>
            <person name="Dougan E. K."/>
            <person name="Rhodes N."/>
            <person name="Thang M."/>
            <person name="Chan C."/>
        </authorList>
    </citation>
    <scope>NUCLEOTIDE SEQUENCE</scope>
</reference>
<gene>
    <name evidence="5" type="ORF">PGLA2088_LOCUS51105</name>
</gene>
<dbReference type="PANTHER" id="PTHR13107">
    <property type="entry name" value="N6-ADENOSINE-METHYLTRANSFERASE NON-CATALYTIC SUBUNIT"/>
    <property type="match status" value="1"/>
</dbReference>
<dbReference type="GO" id="GO:0003729">
    <property type="term" value="F:mRNA binding"/>
    <property type="evidence" value="ECO:0007669"/>
    <property type="project" value="TreeGrafter"/>
</dbReference>
<dbReference type="GO" id="GO:0036396">
    <property type="term" value="C:RNA N6-methyladenosine methyltransferase complex"/>
    <property type="evidence" value="ECO:0007669"/>
    <property type="project" value="TreeGrafter"/>
</dbReference>
<feature type="region of interest" description="Disordered" evidence="4">
    <location>
        <begin position="133"/>
        <end position="200"/>
    </location>
</feature>
<evidence type="ECO:0000256" key="3">
    <source>
        <dbReference type="PROSITE-ProRule" id="PRU00489"/>
    </source>
</evidence>
<sequence>MYGDTSMLQRTKEHCIVGVKGTLKRSVDTHFLHANCDVDLIMEEEKGFGSTLKPSELYETIEHFCLGRRRLELFGLDRNLRDGWLTLGRGLTSDNWNKDAYLSWFEGDGCWPEVQTYKGGKLLGSIPEIDALRPKSPVRAGRGRSRSRSPRRIRGGNGPSSGAGGWRAARASREDVLNEDDKPLPEDLGELAPALPKDDE</sequence>
<dbReference type="InterPro" id="IPR045123">
    <property type="entry name" value="METTL14-like"/>
</dbReference>